<dbReference type="InterPro" id="IPR008966">
    <property type="entry name" value="Adhesion_dom_sf"/>
</dbReference>
<dbReference type="InterPro" id="IPR036937">
    <property type="entry name" value="Adhesion_dom_fimbrial_sf"/>
</dbReference>
<organism evidence="3 4">
    <name type="scientific">Erwinia mallotivora</name>
    <dbReference type="NCBI Taxonomy" id="69222"/>
    <lineage>
        <taxon>Bacteria</taxon>
        <taxon>Pseudomonadati</taxon>
        <taxon>Pseudomonadota</taxon>
        <taxon>Gammaproteobacteria</taxon>
        <taxon>Enterobacterales</taxon>
        <taxon>Erwiniaceae</taxon>
        <taxon>Erwinia</taxon>
    </lineage>
</organism>
<evidence type="ECO:0000256" key="1">
    <source>
        <dbReference type="SAM" id="SignalP"/>
    </source>
</evidence>
<sequence>MYSLNKHIRLTVSAMMFSGLFFPLQLAADTDCSNGCNIEVLFQGVYNEETCIVSINSGTYSEVVLLPTISTSSLQTDGNEAGSKNFDITLQECPSDRTVTVKFVSNLSSADSTTGNLINTTGDGYSENVQVRIRKEDGTQVIIDDTESGQDYVVSSSGDDVTHQYTASYYASGNNAVTAGVLKSLAGVELVYN</sequence>
<reference evidence="3 4" key="1">
    <citation type="submission" date="2014-02" db="EMBL/GenBank/DDBJ databases">
        <title>Draft genome of Erwinia mallotivora strain BT-MARDI, a papaya dieback pathogen.</title>
        <authorList>
            <person name="Redzuan R."/>
            <person name="Abu Bakar N."/>
            <person name="Badrun R."/>
            <person name="Mohd Raih M.F."/>
            <person name="Rozano L."/>
            <person name="Mat Amin N."/>
        </authorList>
    </citation>
    <scope>NUCLEOTIDE SEQUENCE [LARGE SCALE GENOMIC DNA]</scope>
    <source>
        <strain evidence="3 4">BT-MARDI</strain>
    </source>
</reference>
<feature type="domain" description="Fimbrial-type adhesion" evidence="2">
    <location>
        <begin position="43"/>
        <end position="192"/>
    </location>
</feature>
<gene>
    <name evidence="3" type="ORF">BG55_04240</name>
</gene>
<keyword evidence="1" id="KW-0732">Signal</keyword>
<dbReference type="PATRIC" id="fig|69222.5.peg.878"/>
<feature type="signal peptide" evidence="1">
    <location>
        <begin position="1"/>
        <end position="27"/>
    </location>
</feature>
<proteinExistence type="predicted"/>
<evidence type="ECO:0000313" key="3">
    <source>
        <dbReference type="EMBL" id="EXU76633.1"/>
    </source>
</evidence>
<name>A0A014NB67_9GAMM</name>
<dbReference type="STRING" id="69222.BG55_04240"/>
<evidence type="ECO:0000259" key="2">
    <source>
        <dbReference type="Pfam" id="PF00419"/>
    </source>
</evidence>
<dbReference type="GO" id="GO:0009289">
    <property type="term" value="C:pilus"/>
    <property type="evidence" value="ECO:0007669"/>
    <property type="project" value="InterPro"/>
</dbReference>
<dbReference type="EMBL" id="JFHN01000025">
    <property type="protein sequence ID" value="EXU76633.1"/>
    <property type="molecule type" value="Genomic_DNA"/>
</dbReference>
<dbReference type="Proteomes" id="UP000019918">
    <property type="component" value="Unassembled WGS sequence"/>
</dbReference>
<accession>A0A014NB67</accession>
<comment type="caution">
    <text evidence="3">The sequence shown here is derived from an EMBL/GenBank/DDBJ whole genome shotgun (WGS) entry which is preliminary data.</text>
</comment>
<dbReference type="GO" id="GO:0043709">
    <property type="term" value="P:cell adhesion involved in single-species biofilm formation"/>
    <property type="evidence" value="ECO:0007669"/>
    <property type="project" value="TreeGrafter"/>
</dbReference>
<feature type="chain" id="PRO_5001473055" evidence="1">
    <location>
        <begin position="28"/>
        <end position="193"/>
    </location>
</feature>
<dbReference type="RefSeq" id="WP_034934573.1">
    <property type="nucleotide sequence ID" value="NZ_JFHN01000025.1"/>
</dbReference>
<dbReference type="Gene3D" id="2.60.40.1090">
    <property type="entry name" value="Fimbrial-type adhesion domain"/>
    <property type="match status" value="1"/>
</dbReference>
<evidence type="ECO:0000313" key="4">
    <source>
        <dbReference type="Proteomes" id="UP000019918"/>
    </source>
</evidence>
<keyword evidence="4" id="KW-1185">Reference proteome</keyword>
<dbReference type="PANTHER" id="PTHR33420">
    <property type="entry name" value="FIMBRIAL SUBUNIT ELFA-RELATED"/>
    <property type="match status" value="1"/>
</dbReference>
<dbReference type="InterPro" id="IPR000259">
    <property type="entry name" value="Adhesion_dom_fimbrial"/>
</dbReference>
<dbReference type="Pfam" id="PF00419">
    <property type="entry name" value="Fimbrial"/>
    <property type="match status" value="1"/>
</dbReference>
<dbReference type="AlphaFoldDB" id="A0A014NB67"/>
<dbReference type="InterPro" id="IPR050263">
    <property type="entry name" value="Bact_Fimbrial_Adh_Pro"/>
</dbReference>
<dbReference type="PANTHER" id="PTHR33420:SF10">
    <property type="entry name" value="FIMBRIAE MAJOR SUBUNIT"/>
    <property type="match status" value="1"/>
</dbReference>
<dbReference type="SUPFAM" id="SSF49401">
    <property type="entry name" value="Bacterial adhesins"/>
    <property type="match status" value="1"/>
</dbReference>
<protein>
    <submittedName>
        <fullName evidence="3">Fimbrial protein</fullName>
    </submittedName>
</protein>
<dbReference type="OrthoDB" id="7030999at2"/>